<dbReference type="WBParaSite" id="PSAMB.scaffold798size41182.g8836.t1">
    <property type="protein sequence ID" value="PSAMB.scaffold798size41182.g8836.t1"/>
    <property type="gene ID" value="PSAMB.scaffold798size41182.g8836"/>
</dbReference>
<reference evidence="2" key="1">
    <citation type="submission" date="2022-11" db="UniProtKB">
        <authorList>
            <consortium name="WormBaseParasite"/>
        </authorList>
    </citation>
    <scope>IDENTIFICATION</scope>
</reference>
<evidence type="ECO:0000313" key="2">
    <source>
        <dbReference type="WBParaSite" id="PSAMB.scaffold798size41182.g8836.t1"/>
    </source>
</evidence>
<accession>A0A914XG96</accession>
<protein>
    <submittedName>
        <fullName evidence="2">Uncharacterized protein</fullName>
    </submittedName>
</protein>
<dbReference type="Proteomes" id="UP000887566">
    <property type="component" value="Unplaced"/>
</dbReference>
<evidence type="ECO:0000313" key="1">
    <source>
        <dbReference type="Proteomes" id="UP000887566"/>
    </source>
</evidence>
<proteinExistence type="predicted"/>
<name>A0A914XG96_9BILA</name>
<keyword evidence="1" id="KW-1185">Reference proteome</keyword>
<dbReference type="AlphaFoldDB" id="A0A914XG96"/>
<sequence>MRGLDEWGRAPCPAASGRRPVFTGREIDSALLYRTEGWRRARRLFVNKTSYFLRPFCSPIDAPECRLYVAPSRFGTLANTLTAHRSTTRGRPWALTCAALVVPLVHEDRVVAYHAALTKFARSTSTDESRKQLEETLDSLSGSGAIDARREEIVSVRNEQRVEEIESRFDYGVQLLEQPSAGDMRKFGRRRSSSLLERAGVVTAKFPA</sequence>
<organism evidence="1 2">
    <name type="scientific">Plectus sambesii</name>
    <dbReference type="NCBI Taxonomy" id="2011161"/>
    <lineage>
        <taxon>Eukaryota</taxon>
        <taxon>Metazoa</taxon>
        <taxon>Ecdysozoa</taxon>
        <taxon>Nematoda</taxon>
        <taxon>Chromadorea</taxon>
        <taxon>Plectida</taxon>
        <taxon>Plectina</taxon>
        <taxon>Plectoidea</taxon>
        <taxon>Plectidae</taxon>
        <taxon>Plectus</taxon>
    </lineage>
</organism>